<name>A0A915YK79_9BACT</name>
<evidence type="ECO:0000313" key="2">
    <source>
        <dbReference type="Proteomes" id="UP001060919"/>
    </source>
</evidence>
<sequence length="402" mass="48025">MSTILKSIFIFVLVHLTFFVYGQAQIKEQTIVAYGIGQQDSIIRFRKTVNYDSLGRLINRQNYYYHHREKGVLVKEEKAFFNPQDQWLTEQIITYPLGKDPIYKKLRTKYLDYQANEKNSKHILRQLYDKYGELSKEDTLTYDKDSNLIAVCNYNYQGSTSLFCNYYTYKDNLQTRWTTYTKWTTINVKGMVVERQAKRRDFRYKYNKNKQLTRSFGRHYKKRFCQKIKYDKQHKILEDKSIVKHKARQVGTKDNPPQKKFYIHKEEKTLHYQNGLLVKEIQLVNKKETKKKEITYQDSLPKTITTSLNTIVVVEKIYTYNAQLILTQLTTNKYHKNGKIRYSIITHFNPKGNVIKEEQIIGQKTLSVLEIKYDKHGNPLVQSLSAKNNKNLEKTLYIYKYY</sequence>
<dbReference type="EMBL" id="AP026867">
    <property type="protein sequence ID" value="BDS14618.1"/>
    <property type="molecule type" value="Genomic_DNA"/>
</dbReference>
<evidence type="ECO:0000313" key="1">
    <source>
        <dbReference type="EMBL" id="BDS14618.1"/>
    </source>
</evidence>
<proteinExistence type="predicted"/>
<accession>A0A915YK79</accession>
<dbReference type="RefSeq" id="WP_264789837.1">
    <property type="nucleotide sequence ID" value="NZ_AP026867.1"/>
</dbReference>
<reference evidence="1" key="1">
    <citation type="submission" date="2022-09" db="EMBL/GenBank/DDBJ databases">
        <title>Aureispira anguillicida sp. nov., isolated from Leptocephalus of Japanese eel Anguilla japonica.</title>
        <authorList>
            <person name="Yuasa K."/>
            <person name="Mekata T."/>
            <person name="Ikunari K."/>
        </authorList>
    </citation>
    <scope>NUCLEOTIDE SEQUENCE</scope>
    <source>
        <strain evidence="1">EL160426</strain>
    </source>
</reference>
<protein>
    <submittedName>
        <fullName evidence="1">Uncharacterized protein</fullName>
    </submittedName>
</protein>
<organism evidence="1 2">
    <name type="scientific">Aureispira anguillae</name>
    <dbReference type="NCBI Taxonomy" id="2864201"/>
    <lineage>
        <taxon>Bacteria</taxon>
        <taxon>Pseudomonadati</taxon>
        <taxon>Bacteroidota</taxon>
        <taxon>Saprospiria</taxon>
        <taxon>Saprospirales</taxon>
        <taxon>Saprospiraceae</taxon>
        <taxon>Aureispira</taxon>
    </lineage>
</organism>
<dbReference type="AlphaFoldDB" id="A0A915YK79"/>
<gene>
    <name evidence="1" type="ORF">AsAng_0053990</name>
</gene>
<dbReference type="KEGG" id="aup:AsAng_0053990"/>
<keyword evidence="2" id="KW-1185">Reference proteome</keyword>
<dbReference type="Proteomes" id="UP001060919">
    <property type="component" value="Chromosome"/>
</dbReference>